<dbReference type="InterPro" id="IPR021398">
    <property type="entry name" value="DUF3037"/>
</dbReference>
<dbReference type="AlphaFoldDB" id="A0A160DU49"/>
<dbReference type="Proteomes" id="UP000076830">
    <property type="component" value="Chromosome"/>
</dbReference>
<evidence type="ECO:0008006" key="3">
    <source>
        <dbReference type="Google" id="ProtNLM"/>
    </source>
</evidence>
<gene>
    <name evidence="1" type="ORF">I596_1927</name>
</gene>
<organism evidence="1 2">
    <name type="scientific">Dokdonella koreensis DS-123</name>
    <dbReference type="NCBI Taxonomy" id="1300342"/>
    <lineage>
        <taxon>Bacteria</taxon>
        <taxon>Pseudomonadati</taxon>
        <taxon>Pseudomonadota</taxon>
        <taxon>Gammaproteobacteria</taxon>
        <taxon>Lysobacterales</taxon>
        <taxon>Rhodanobacteraceae</taxon>
        <taxon>Dokdonella</taxon>
    </lineage>
</organism>
<dbReference type="RefSeq" id="WP_067646648.1">
    <property type="nucleotide sequence ID" value="NZ_CP015249.1"/>
</dbReference>
<keyword evidence="2" id="KW-1185">Reference proteome</keyword>
<proteinExistence type="predicted"/>
<protein>
    <recommendedName>
        <fullName evidence="3">DUF3037 domain containing protein</fullName>
    </recommendedName>
</protein>
<sequence>MHDRQLYDYALVRVVPRPERGEFVNAGVIVSCGAAKFLQARIELDEARVRALDPRTDIDPIRDHLRSIPLICLGGEAAGPIGRLTQRERFHWLVAPRSAVIQTSPVHTGYCRSPGDALERLLATMVRCG</sequence>
<dbReference type="EMBL" id="CP015249">
    <property type="protein sequence ID" value="ANB17949.1"/>
    <property type="molecule type" value="Genomic_DNA"/>
</dbReference>
<evidence type="ECO:0000313" key="2">
    <source>
        <dbReference type="Proteomes" id="UP000076830"/>
    </source>
</evidence>
<evidence type="ECO:0000313" key="1">
    <source>
        <dbReference type="EMBL" id="ANB17949.1"/>
    </source>
</evidence>
<name>A0A160DU49_9GAMM</name>
<dbReference type="KEGG" id="dko:I596_1927"/>
<accession>A0A160DU49</accession>
<dbReference type="OrthoDB" id="9803207at2"/>
<dbReference type="PATRIC" id="fig|1300342.3.peg.1882"/>
<dbReference type="Pfam" id="PF11236">
    <property type="entry name" value="DUF3037"/>
    <property type="match status" value="1"/>
</dbReference>
<reference evidence="1 2" key="1">
    <citation type="submission" date="2016-04" db="EMBL/GenBank/DDBJ databases">
        <title>Complete genome sequence of Dokdonella koreensis DS-123T.</title>
        <authorList>
            <person name="Kim J.F."/>
            <person name="Lee H."/>
            <person name="Kwak M.-J."/>
        </authorList>
    </citation>
    <scope>NUCLEOTIDE SEQUENCE [LARGE SCALE GENOMIC DNA]</scope>
    <source>
        <strain evidence="1 2">DS-123</strain>
    </source>
</reference>
<dbReference type="STRING" id="1300342.I596_1927"/>